<evidence type="ECO:0000256" key="5">
    <source>
        <dbReference type="ARBA" id="ARBA00022729"/>
    </source>
</evidence>
<feature type="compositionally biased region" description="Low complexity" evidence="16">
    <location>
        <begin position="190"/>
        <end position="227"/>
    </location>
</feature>
<keyword evidence="5" id="KW-0732">Signal</keyword>
<feature type="disulfide bond" evidence="14">
    <location>
        <begin position="1617"/>
        <end position="1632"/>
    </location>
</feature>
<dbReference type="GO" id="GO:0012505">
    <property type="term" value="C:endomembrane system"/>
    <property type="evidence" value="ECO:0007669"/>
    <property type="project" value="UniProtKB-SubCell"/>
</dbReference>
<dbReference type="SUPFAM" id="SSF57424">
    <property type="entry name" value="LDL receptor-like module"/>
    <property type="match status" value="11"/>
</dbReference>
<dbReference type="PROSITE" id="PS00134">
    <property type="entry name" value="TRYPSIN_HIS"/>
    <property type="match status" value="1"/>
</dbReference>
<dbReference type="InterPro" id="IPR013320">
    <property type="entry name" value="ConA-like_dom_sf"/>
</dbReference>
<evidence type="ECO:0000256" key="9">
    <source>
        <dbReference type="ARBA" id="ARBA00022968"/>
    </source>
</evidence>
<feature type="domain" description="MAM" evidence="19">
    <location>
        <begin position="312"/>
        <end position="471"/>
    </location>
</feature>
<dbReference type="PROSITE" id="PS50287">
    <property type="entry name" value="SRCR_2"/>
    <property type="match status" value="3"/>
</dbReference>
<protein>
    <submittedName>
        <fullName evidence="22">Uncharacterized protein</fullName>
    </submittedName>
</protein>
<feature type="disulfide bond" evidence="14">
    <location>
        <begin position="1264"/>
        <end position="1282"/>
    </location>
</feature>
<dbReference type="InterPro" id="IPR036772">
    <property type="entry name" value="SRCR-like_dom_sf"/>
</dbReference>
<keyword evidence="6" id="KW-0677">Repeat</keyword>
<dbReference type="SMART" id="SM00020">
    <property type="entry name" value="Tryp_SPc"/>
    <property type="match status" value="1"/>
</dbReference>
<comment type="subcellular location">
    <subcellularLocation>
        <location evidence="1">Endomembrane system</location>
    </subcellularLocation>
    <subcellularLocation>
        <location evidence="2">Membrane</location>
        <topology evidence="2">Single-pass type II membrane protein</topology>
    </subcellularLocation>
</comment>
<feature type="disulfide bond" evidence="14">
    <location>
        <begin position="1335"/>
        <end position="1353"/>
    </location>
</feature>
<feature type="disulfide bond" evidence="14">
    <location>
        <begin position="1312"/>
        <end position="1327"/>
    </location>
</feature>
<feature type="disulfide bond" evidence="14">
    <location>
        <begin position="643"/>
        <end position="658"/>
    </location>
</feature>
<feature type="domain" description="Peptidase S1" evidence="20">
    <location>
        <begin position="1774"/>
        <end position="2026"/>
    </location>
</feature>
<feature type="domain" description="MAM" evidence="19">
    <location>
        <begin position="1062"/>
        <end position="1225"/>
    </location>
</feature>
<feature type="disulfide bond" evidence="14">
    <location>
        <begin position="1293"/>
        <end position="1305"/>
    </location>
</feature>
<evidence type="ECO:0000256" key="17">
    <source>
        <dbReference type="SAM" id="Phobius"/>
    </source>
</evidence>
<feature type="disulfide bond" evidence="14">
    <location>
        <begin position="1403"/>
        <end position="1415"/>
    </location>
</feature>
<dbReference type="InterPro" id="IPR000998">
    <property type="entry name" value="MAM_dom"/>
</dbReference>
<evidence type="ECO:0000256" key="4">
    <source>
        <dbReference type="ARBA" id="ARBA00022692"/>
    </source>
</evidence>
<dbReference type="PANTHER" id="PTHR24270">
    <property type="entry name" value="LOW-DENSITY LIPOPROTEIN RECEPTOR-RELATED"/>
    <property type="match status" value="1"/>
</dbReference>
<dbReference type="InterPro" id="IPR001254">
    <property type="entry name" value="Trypsin_dom"/>
</dbReference>
<feature type="disulfide bond" evidence="14">
    <location>
        <begin position="1276"/>
        <end position="1291"/>
    </location>
</feature>
<feature type="disulfide bond" evidence="14">
    <location>
        <begin position="1491"/>
        <end position="1509"/>
    </location>
</feature>
<evidence type="ECO:0000256" key="1">
    <source>
        <dbReference type="ARBA" id="ARBA00004308"/>
    </source>
</evidence>
<comment type="caution">
    <text evidence="15">Lacks conserved residue(s) required for the propagation of feature annotation.</text>
</comment>
<keyword evidence="9" id="KW-0735">Signal-anchor</keyword>
<dbReference type="Gene3D" id="3.10.250.10">
    <property type="entry name" value="SRCR-like domain"/>
    <property type="match status" value="2"/>
</dbReference>
<dbReference type="CDD" id="cd00190">
    <property type="entry name" value="Tryp_SPc"/>
    <property type="match status" value="1"/>
</dbReference>
<feature type="domain" description="SRCR" evidence="21">
    <location>
        <begin position="1663"/>
        <end position="1712"/>
    </location>
</feature>
<dbReference type="InterPro" id="IPR000082">
    <property type="entry name" value="SEA_dom"/>
</dbReference>
<evidence type="ECO:0000256" key="12">
    <source>
        <dbReference type="ARBA" id="ARBA00023157"/>
    </source>
</evidence>
<keyword evidence="4 17" id="KW-0812">Transmembrane</keyword>
<dbReference type="Pfam" id="PF00089">
    <property type="entry name" value="Trypsin"/>
    <property type="match status" value="1"/>
</dbReference>
<feature type="domain" description="SRCR" evidence="21">
    <location>
        <begin position="940"/>
        <end position="1049"/>
    </location>
</feature>
<dbReference type="InterPro" id="IPR018114">
    <property type="entry name" value="TRYPSIN_HIS"/>
</dbReference>
<keyword evidence="13" id="KW-0325">Glycoprotein</keyword>
<feature type="disulfide bond" evidence="14">
    <location>
        <begin position="1521"/>
        <end position="1533"/>
    </location>
</feature>
<dbReference type="InterPro" id="IPR023415">
    <property type="entry name" value="LDLR_class-A_CS"/>
</dbReference>
<feature type="disulfide bond" evidence="15">
    <location>
        <begin position="903"/>
        <end position="913"/>
    </location>
</feature>
<dbReference type="PROSITE" id="PS01209">
    <property type="entry name" value="LDLRA_1"/>
    <property type="match status" value="1"/>
</dbReference>
<dbReference type="SUPFAM" id="SSF56487">
    <property type="entry name" value="SRCR-like"/>
    <property type="match status" value="3"/>
</dbReference>
<evidence type="ECO:0000256" key="11">
    <source>
        <dbReference type="ARBA" id="ARBA00023136"/>
    </source>
</evidence>
<evidence type="ECO:0000256" key="16">
    <source>
        <dbReference type="SAM" id="MobiDB-lite"/>
    </source>
</evidence>
<dbReference type="Proteomes" id="UP000749559">
    <property type="component" value="Unassembled WGS sequence"/>
</dbReference>
<feature type="disulfide bond" evidence="14">
    <location>
        <begin position="1528"/>
        <end position="1546"/>
    </location>
</feature>
<dbReference type="Pfam" id="PF00057">
    <property type="entry name" value="Ldl_recept_a"/>
    <property type="match status" value="11"/>
</dbReference>
<evidence type="ECO:0000256" key="2">
    <source>
        <dbReference type="ARBA" id="ARBA00004606"/>
    </source>
</evidence>
<feature type="disulfide bond" evidence="14">
    <location>
        <begin position="1386"/>
        <end position="1401"/>
    </location>
</feature>
<evidence type="ECO:0000256" key="14">
    <source>
        <dbReference type="PROSITE-ProRule" id="PRU00124"/>
    </source>
</evidence>
<dbReference type="PROSITE" id="PS50240">
    <property type="entry name" value="TRYPSIN_DOM"/>
    <property type="match status" value="1"/>
</dbReference>
<feature type="disulfide bond" evidence="14">
    <location>
        <begin position="1410"/>
        <end position="1428"/>
    </location>
</feature>
<comment type="caution">
    <text evidence="22">The sequence shown here is derived from an EMBL/GenBank/DDBJ whole genome shotgun (WGS) entry which is preliminary data.</text>
</comment>
<feature type="compositionally biased region" description="Low complexity" evidence="16">
    <location>
        <begin position="236"/>
        <end position="262"/>
    </location>
</feature>
<evidence type="ECO:0000313" key="22">
    <source>
        <dbReference type="EMBL" id="CAH1775338.1"/>
    </source>
</evidence>
<dbReference type="InterPro" id="IPR036364">
    <property type="entry name" value="SEA_dom_sf"/>
</dbReference>
<feature type="disulfide bond" evidence="14">
    <location>
        <begin position="1580"/>
        <end position="1595"/>
    </location>
</feature>
<feature type="disulfide bond" evidence="14">
    <location>
        <begin position="1240"/>
        <end position="1255"/>
    </location>
</feature>
<keyword evidence="3" id="KW-0645">Protease</keyword>
<proteinExistence type="predicted"/>
<accession>A0A8S4N365</accession>
<evidence type="ECO:0000259" key="18">
    <source>
        <dbReference type="PROSITE" id="PS50024"/>
    </source>
</evidence>
<keyword evidence="7" id="KW-0378">Hydrolase</keyword>
<gene>
    <name evidence="22" type="ORF">OFUS_LOCUS2658</name>
</gene>
<feature type="domain" description="SRCR" evidence="21">
    <location>
        <begin position="830"/>
        <end position="934"/>
    </location>
</feature>
<evidence type="ECO:0000256" key="3">
    <source>
        <dbReference type="ARBA" id="ARBA00022670"/>
    </source>
</evidence>
<feature type="disulfide bond" evidence="14">
    <location>
        <begin position="1228"/>
        <end position="1246"/>
    </location>
</feature>
<dbReference type="SMART" id="SM00192">
    <property type="entry name" value="LDLa"/>
    <property type="match status" value="13"/>
</dbReference>
<feature type="disulfide bond" evidence="14">
    <location>
        <begin position="1441"/>
        <end position="1453"/>
    </location>
</feature>
<evidence type="ECO:0000259" key="21">
    <source>
        <dbReference type="PROSITE" id="PS50287"/>
    </source>
</evidence>
<dbReference type="SUPFAM" id="SSF49899">
    <property type="entry name" value="Concanavalin A-like lectins/glucanases"/>
    <property type="match status" value="3"/>
</dbReference>
<dbReference type="InterPro" id="IPR002172">
    <property type="entry name" value="LDrepeatLR_classA_rpt"/>
</dbReference>
<dbReference type="GO" id="GO:0005886">
    <property type="term" value="C:plasma membrane"/>
    <property type="evidence" value="ECO:0007669"/>
    <property type="project" value="TreeGrafter"/>
</dbReference>
<dbReference type="GO" id="GO:0006508">
    <property type="term" value="P:proteolysis"/>
    <property type="evidence" value="ECO:0007669"/>
    <property type="project" value="UniProtKB-KW"/>
</dbReference>
<evidence type="ECO:0000256" key="13">
    <source>
        <dbReference type="ARBA" id="ARBA00023180"/>
    </source>
</evidence>
<dbReference type="FunFam" id="4.10.400.10:FF:000034">
    <property type="entry name" value="Low-density lipoprotein receptor-related protein 2"/>
    <property type="match status" value="1"/>
</dbReference>
<dbReference type="CDD" id="cd06263">
    <property type="entry name" value="MAM"/>
    <property type="match status" value="2"/>
</dbReference>
<keyword evidence="23" id="KW-1185">Reference proteome</keyword>
<dbReference type="EMBL" id="CAIIXF020000001">
    <property type="protein sequence ID" value="CAH1775338.1"/>
    <property type="molecule type" value="Genomic_DNA"/>
</dbReference>
<dbReference type="PRINTS" id="PR00258">
    <property type="entry name" value="SPERACTRCPTR"/>
</dbReference>
<feature type="disulfide bond" evidence="14">
    <location>
        <begin position="1347"/>
        <end position="1362"/>
    </location>
</feature>
<dbReference type="Pfam" id="PF00530">
    <property type="entry name" value="SRCR"/>
    <property type="match status" value="2"/>
</dbReference>
<evidence type="ECO:0000259" key="20">
    <source>
        <dbReference type="PROSITE" id="PS50240"/>
    </source>
</evidence>
<feature type="disulfide bond" evidence="14">
    <location>
        <begin position="1657"/>
        <end position="1672"/>
    </location>
</feature>
<dbReference type="GO" id="GO:0004252">
    <property type="term" value="F:serine-type endopeptidase activity"/>
    <property type="evidence" value="ECO:0007669"/>
    <property type="project" value="InterPro"/>
</dbReference>
<dbReference type="OrthoDB" id="664115at2759"/>
<feature type="disulfide bond" evidence="14">
    <location>
        <begin position="1374"/>
        <end position="1392"/>
    </location>
</feature>
<keyword evidence="10 17" id="KW-1133">Transmembrane helix</keyword>
<dbReference type="SUPFAM" id="SSF50494">
    <property type="entry name" value="Trypsin-like serine proteases"/>
    <property type="match status" value="1"/>
</dbReference>
<feature type="disulfide bond" evidence="14">
    <location>
        <begin position="1257"/>
        <end position="1269"/>
    </location>
</feature>
<feature type="transmembrane region" description="Helical" evidence="17">
    <location>
        <begin position="27"/>
        <end position="51"/>
    </location>
</feature>
<reference evidence="22" key="1">
    <citation type="submission" date="2022-03" db="EMBL/GenBank/DDBJ databases">
        <authorList>
            <person name="Martin C."/>
        </authorList>
    </citation>
    <scope>NUCLEOTIDE SEQUENCE</scope>
</reference>
<dbReference type="Pfam" id="PF00629">
    <property type="entry name" value="MAM"/>
    <property type="match status" value="2"/>
</dbReference>
<dbReference type="PRINTS" id="PR00261">
    <property type="entry name" value="LDLRECEPTOR"/>
</dbReference>
<dbReference type="InterPro" id="IPR009003">
    <property type="entry name" value="Peptidase_S1_PA"/>
</dbReference>
<feature type="domain" description="SEA" evidence="18">
    <location>
        <begin position="68"/>
        <end position="184"/>
    </location>
</feature>
<evidence type="ECO:0000256" key="6">
    <source>
        <dbReference type="ARBA" id="ARBA00022737"/>
    </source>
</evidence>
<dbReference type="InterPro" id="IPR050685">
    <property type="entry name" value="LDLR"/>
</dbReference>
<evidence type="ECO:0000256" key="7">
    <source>
        <dbReference type="ARBA" id="ARBA00022801"/>
    </source>
</evidence>
<dbReference type="Gene3D" id="3.30.70.960">
    <property type="entry name" value="SEA domain"/>
    <property type="match status" value="1"/>
</dbReference>
<feature type="region of interest" description="Disordered" evidence="16">
    <location>
        <begin position="188"/>
        <end position="299"/>
    </location>
</feature>
<evidence type="ECO:0000256" key="10">
    <source>
        <dbReference type="ARBA" id="ARBA00022989"/>
    </source>
</evidence>
<feature type="disulfide bond" evidence="15">
    <location>
        <begin position="1011"/>
        <end position="1021"/>
    </location>
</feature>
<dbReference type="FunFam" id="2.40.10.10:FF:000003">
    <property type="entry name" value="Transmembrane serine protease 3"/>
    <property type="match status" value="1"/>
</dbReference>
<dbReference type="CDD" id="cd00112">
    <property type="entry name" value="LDLa"/>
    <property type="match status" value="13"/>
</dbReference>
<dbReference type="InterPro" id="IPR001190">
    <property type="entry name" value="SRCR"/>
</dbReference>
<evidence type="ECO:0000313" key="23">
    <source>
        <dbReference type="Proteomes" id="UP000749559"/>
    </source>
</evidence>
<dbReference type="SMART" id="SM00202">
    <property type="entry name" value="SR"/>
    <property type="match status" value="2"/>
</dbReference>
<dbReference type="PROSITE" id="PS50060">
    <property type="entry name" value="MAM_2"/>
    <property type="match status" value="2"/>
</dbReference>
<dbReference type="PROSITE" id="PS50024">
    <property type="entry name" value="SEA"/>
    <property type="match status" value="1"/>
</dbReference>
<dbReference type="SUPFAM" id="SSF82671">
    <property type="entry name" value="SEA domain"/>
    <property type="match status" value="1"/>
</dbReference>
<keyword evidence="8" id="KW-0720">Serine protease</keyword>
<dbReference type="PROSITE" id="PS50068">
    <property type="entry name" value="LDLRA_2"/>
    <property type="match status" value="13"/>
</dbReference>
<dbReference type="InterPro" id="IPR043504">
    <property type="entry name" value="Peptidase_S1_PA_chymotrypsin"/>
</dbReference>
<dbReference type="GO" id="GO:0016192">
    <property type="term" value="P:vesicle-mediated transport"/>
    <property type="evidence" value="ECO:0007669"/>
    <property type="project" value="UniProtKB-ARBA"/>
</dbReference>
<organism evidence="22 23">
    <name type="scientific">Owenia fusiformis</name>
    <name type="common">Polychaete worm</name>
    <dbReference type="NCBI Taxonomy" id="6347"/>
    <lineage>
        <taxon>Eukaryota</taxon>
        <taxon>Metazoa</taxon>
        <taxon>Spiralia</taxon>
        <taxon>Lophotrochozoa</taxon>
        <taxon>Annelida</taxon>
        <taxon>Polychaeta</taxon>
        <taxon>Sedentaria</taxon>
        <taxon>Canalipalpata</taxon>
        <taxon>Sabellida</taxon>
        <taxon>Oweniida</taxon>
        <taxon>Oweniidae</taxon>
        <taxon>Owenia</taxon>
    </lineage>
</organism>
<evidence type="ECO:0000256" key="15">
    <source>
        <dbReference type="PROSITE-ProRule" id="PRU00196"/>
    </source>
</evidence>
<feature type="compositionally biased region" description="Low complexity" evidence="16">
    <location>
        <begin position="269"/>
        <end position="299"/>
    </location>
</feature>
<dbReference type="InterPro" id="IPR036055">
    <property type="entry name" value="LDL_receptor-like_sf"/>
</dbReference>
<dbReference type="Gene3D" id="2.40.10.10">
    <property type="entry name" value="Trypsin-like serine proteases"/>
    <property type="match status" value="1"/>
</dbReference>
<feature type="disulfide bond" evidence="14">
    <location>
        <begin position="1568"/>
        <end position="1586"/>
    </location>
</feature>
<evidence type="ECO:0000259" key="19">
    <source>
        <dbReference type="PROSITE" id="PS50060"/>
    </source>
</evidence>
<dbReference type="Gene3D" id="2.60.120.200">
    <property type="match status" value="4"/>
</dbReference>
<dbReference type="Gene3D" id="4.10.400.10">
    <property type="entry name" value="Low-density Lipoprotein Receptor"/>
    <property type="match status" value="12"/>
</dbReference>
<dbReference type="SMART" id="SM00137">
    <property type="entry name" value="MAM"/>
    <property type="match status" value="2"/>
</dbReference>
<name>A0A8S4N365_OWEFU</name>
<sequence>MERQSRSSAALYYRDAKKDSCSTTRGCMFIIGCLLAFVLIGLIIAVIILALQASGQISFNAPQSQVGTAQIGESEIKASFRIKNLDYDIYKNKKFDELENDVCLTVKNSIETSFIKKSFKGCSFDDIRSGSVIVDLSLKFVELDEEDQEDAKKLIFDGILNLGNLPTTHYEIDTNSISVNGKLIESKEMTTPPVLKPPTTQVTTTRKETVITAAPTTTETPPTQSPTKAPTSQAVPTKSTTTKAPTTKTSTTTETLSTQLPTKAPPTKTPTTQAPSTQAPAITTVPTTSTPSTTTTTFPPVTTTINNDIVGLNCDFGVDQCEYSLVDGEKFKWGFENLKTGTANTGPDKGHTANTKDGDQYIFLEASSVPDDDTAYMVKRVDLSRPYCLIFYYSMFGDHMGSLSLNSVRKSDNLTQELWKMEGDQGKGWHLASVTLPAGGYDVEFMGMRGHSYRSDIALDDITAHIDACSSDNFTCDFEGGGLCGWHIPYGVIERKQGIDTTLRNGYGHLVETAGPVLINSPPSNQGPFMNKLSRSCMSFTIRMVSGSVTRIYQIFKGVDGDGNLVLNKREFWNAHNLLPGAWYKAEVEILPGEFYVEMDIGGAGFGLDDIRIIDGTCAFQDCKDGMFRCEGSNKCLPNKLKCDHIYDCSSHSDEVNCPRPSNEIFHCDFESPTQPDCGLFIEPADQTYVIADIQGLKPPGGEGATPGPMRDVTKSGGYYLYGELTKSGSDYIYITLPQFSNLDGETCLSFHISKTIASRSGRINVFDLGTGEQVAKGSYAYVQRLKWSKIAFDIKSGVSQLKLRFSNYDMPTHIDEITLSKGKCEGLKFRLYGGSKKNEGVVEVGNGQGHWGPVCIGDPEILSLARVACKTLGYQQSGSGKLIEDAKWKPSTDDFFYSVFWCNGNVHTLATCETSLIQESSTCPYGYMKLTCAEEPVGMRLVEGGRPEEGRLELYHNNTWAPVCHTMFNDHAAAVTCKQLGLETEGATYQPQSLYGAGDYVATSVSEVQCDGTESSINECYMCIAPDCEPQRPEECRNERSSIGIKCGITKTNVDVIETIEHCTFEHGLCGYRKDEPTMYHWAIHLGLTHSFETGPLYDHTTGKGHYIYAEASSLAKAGDKARLRSAFRTFTKPKKLTFFYHMYGGGIGSLMVAQMDRQGNIKSMWIKKGEVSQDWQFGSLMLVQEETEIVIEVVRGIDYRGDIALDDISIMDADHPDPPMCNAFECANQRCVPQHYVCNNKDDCGDGTDEHHCNCSSEEFKCSDGTCIHKFYRCDGIAGCSDGSDEIGCVCTGDEFQCGKGGCIPDTKKCNRIADCIDASDEIGCDCTHGFTCANNQCIHKNLKCDRHNDCMDGSDELNCAVPCSSDSQHQCGDGLCLDAAKVCDGSFDCVDLTDEYGCTCTEDQFRCDSGHCIANDLVCNGKVDCFLGDSIDEQVCQCGENEFMCDNNVCVGADAYCNLGSYSVRNDCGDYSDESPGCGYYPEWHFKCSFGKFIDKALVCNGVSDCHDGEDELQNCTCRDNEFKCSHGQCIREELRCDGRHDCKQADYSDEEGCGDNVCEGKFLCGNGRCISNYLVCNKEDNCFDESDESNCTCTDDEYQCKNSTRCIKREWLCDSNKDCPSNDDEDGCSVCMTDEFPCDSGDQCIPDANSIRCDGIIHCRDESDEHLCFQNSKETVEVYYQGQWTPICKDSAYSDTIGNMICHLLDKGPMVSSISVPRTTDLVILTSTPKHHYLIPSSRPGCTQALVIECEDKGICGTRSPKLSYFLPFVVGGDIAATGAWPWQISLRGWSMHDCGGSVLNENWVVTAAHCIDKTGGLTPITDPNILSIRAGTTHRQQPDPNAQLVGVEKMIVHPGWDKELGTDDVCLLKLKTPLVLGDYVRPICLPKVEQNTTNPRECYVTGWGYSKPLSQSGGNVLVENLRQGKQVLVDHETCQKLHAPPHKKEVELIHQQKMICAGYEDGGIDACQADSGGPFVCKNEHDRWTLTGIVSWGSGECASPNNPGVYARVSHYVPWIQETMARHDAIDE</sequence>
<feature type="disulfide bond" evidence="14">
    <location>
        <begin position="1300"/>
        <end position="1318"/>
    </location>
</feature>
<keyword evidence="11 17" id="KW-0472">Membrane</keyword>
<keyword evidence="12 15" id="KW-1015">Disulfide bond</keyword>
<evidence type="ECO:0000256" key="8">
    <source>
        <dbReference type="ARBA" id="ARBA00022825"/>
    </source>
</evidence>